<dbReference type="Gene3D" id="2.120.10.30">
    <property type="entry name" value="TolB, C-terminal domain"/>
    <property type="match status" value="2"/>
</dbReference>
<feature type="compositionally biased region" description="Low complexity" evidence="1">
    <location>
        <begin position="424"/>
        <end position="444"/>
    </location>
</feature>
<organism evidence="3 4">
    <name type="scientific">Acyrthosiphon pisum</name>
    <name type="common">Pea aphid</name>
    <dbReference type="NCBI Taxonomy" id="7029"/>
    <lineage>
        <taxon>Eukaryota</taxon>
        <taxon>Metazoa</taxon>
        <taxon>Ecdysozoa</taxon>
        <taxon>Arthropoda</taxon>
        <taxon>Hexapoda</taxon>
        <taxon>Insecta</taxon>
        <taxon>Pterygota</taxon>
        <taxon>Neoptera</taxon>
        <taxon>Paraneoptera</taxon>
        <taxon>Hemiptera</taxon>
        <taxon>Sternorrhyncha</taxon>
        <taxon>Aphidomorpha</taxon>
        <taxon>Aphidoidea</taxon>
        <taxon>Aphididae</taxon>
        <taxon>Macrosiphini</taxon>
        <taxon>Acyrthosiphon</taxon>
    </lineage>
</organism>
<sequence length="943" mass="104430">MDRIIEISSVFVDLFNSSAGNQASTDESDLSIPVQLQEITEDYIQKILTACCSQQAAGIPGFQSGSVVGSSGLRVNEFKPNLDWFNCTKPLLFNKDLKGKLVLLDFFTYCCVNCLHILPVLHSLQQRFTCEDGLVIIGVHSAKFPNEQQSVNVHHAIEKYSIEHCVVNDTDGTMWNDLAVCCWPTLVLIGPNGEPMLVVQGEEFHSQLLPTFIETALQILRQASMISSHNIPEIVPGRTTLQSLATSKQSSVTKQHLLYPGKVFAYTKKLKKRKNNGNETLNSSNLNNRHHGKILVAIADSGHHRIVISTIQGRVKHVIGGGGTGLFSSTTKKGFKDGNFTEALFHSPQGICFQNSHILFVCDTENHAIRMIDLKEKTVKTVAGNGKKGHDKYGGQMWNAQILNTPWDVVYYKRKARPQYQQQYTPQPYTPNQNYQQLQQSTTSGPTPSPVRCLLIAMAGLHQIWALYLDKTSTSTCSSMKSKWCSKGLCTMVAGTGKEENRNNSYNGQRASFAQPSGLCLTKPSSRIGSVSNGCDPSLYIADSESSSVRRMYLDSMGKYRVLNVAGGSPDPTDLFSYGDIDGGAGANSRLQHPMDVAWNHKRNILYVADSYNHKIKYVTGLSDSHKQNHYNNGGGNTTTGGIPGSTGGSVHTLPLPVKLNEPNGLHFIENPQDGSSLLLIADTNNHSVWVYNFDTYVIKKLQLEFPKILESSPSNVVGTAQIRLNRRTGGQLMLRGRVILGSSSGTEVSQTLEDQPHLNWTLQLPDSTWESKEIKSNTSISAVVGAAADFKYLIRIPKQEWEEDKNDENADDITSRDGNKRWNDKYNQDFENESDEDSEDESDDEEEIVILRCQTSVCQDDDKCVPVEFDFVVRVRYGDEENTPQAADTYFPYTLPYNKSGNKLLNRASSEINSHAPTYNVDSPMELANNTSGSTTSLTSNN</sequence>
<dbReference type="SUPFAM" id="SSF101898">
    <property type="entry name" value="NHL repeat"/>
    <property type="match status" value="1"/>
</dbReference>
<evidence type="ECO:0000313" key="4">
    <source>
        <dbReference type="Proteomes" id="UP000007819"/>
    </source>
</evidence>
<dbReference type="SUPFAM" id="SSF52833">
    <property type="entry name" value="Thioredoxin-like"/>
    <property type="match status" value="1"/>
</dbReference>
<protein>
    <recommendedName>
        <fullName evidence="2">Thioredoxin domain-containing protein</fullName>
    </recommendedName>
</protein>
<dbReference type="PROSITE" id="PS51352">
    <property type="entry name" value="THIOREDOXIN_2"/>
    <property type="match status" value="1"/>
</dbReference>
<dbReference type="Pfam" id="PF13905">
    <property type="entry name" value="Thioredoxin_8"/>
    <property type="match status" value="1"/>
</dbReference>
<feature type="compositionally biased region" description="Basic and acidic residues" evidence="1">
    <location>
        <begin position="814"/>
        <end position="829"/>
    </location>
</feature>
<proteinExistence type="predicted"/>
<dbReference type="RefSeq" id="XP_008185430.1">
    <property type="nucleotide sequence ID" value="XM_008187208.1"/>
</dbReference>
<dbReference type="InterPro" id="IPR011042">
    <property type="entry name" value="6-blade_b-propeller_TolB-like"/>
</dbReference>
<feature type="region of interest" description="Disordered" evidence="1">
    <location>
        <begin position="916"/>
        <end position="943"/>
    </location>
</feature>
<accession>A0A8R2F9V6</accession>
<feature type="region of interest" description="Disordered" evidence="1">
    <location>
        <begin position="424"/>
        <end position="446"/>
    </location>
</feature>
<feature type="compositionally biased region" description="Low complexity" evidence="1">
    <location>
        <begin position="930"/>
        <end position="943"/>
    </location>
</feature>
<dbReference type="PANTHER" id="PTHR46388">
    <property type="entry name" value="NHL REPEAT-CONTAINING PROTEIN 2"/>
    <property type="match status" value="1"/>
</dbReference>
<evidence type="ECO:0000256" key="1">
    <source>
        <dbReference type="SAM" id="MobiDB-lite"/>
    </source>
</evidence>
<dbReference type="InterPro" id="IPR013766">
    <property type="entry name" value="Thioredoxin_domain"/>
</dbReference>
<feature type="compositionally biased region" description="Acidic residues" evidence="1">
    <location>
        <begin position="831"/>
        <end position="847"/>
    </location>
</feature>
<feature type="region of interest" description="Disordered" evidence="1">
    <location>
        <begin position="804"/>
        <end position="847"/>
    </location>
</feature>
<evidence type="ECO:0000313" key="3">
    <source>
        <dbReference type="EnsemblMetazoa" id="XP_008185430.1"/>
    </source>
</evidence>
<feature type="domain" description="Thioredoxin" evidence="2">
    <location>
        <begin position="53"/>
        <end position="218"/>
    </location>
</feature>
<dbReference type="InterPro" id="IPR036249">
    <property type="entry name" value="Thioredoxin-like_sf"/>
</dbReference>
<dbReference type="PANTHER" id="PTHR46388:SF2">
    <property type="entry name" value="NHL REPEAT-CONTAINING PROTEIN 2"/>
    <property type="match status" value="1"/>
</dbReference>
<dbReference type="Proteomes" id="UP000007819">
    <property type="component" value="Chromosome X"/>
</dbReference>
<dbReference type="AlphaFoldDB" id="A0A8R2F9V6"/>
<keyword evidence="4" id="KW-1185">Reference proteome</keyword>
<dbReference type="InterPro" id="IPR012336">
    <property type="entry name" value="Thioredoxin-like_fold"/>
</dbReference>
<reference evidence="3" key="2">
    <citation type="submission" date="2022-06" db="UniProtKB">
        <authorList>
            <consortium name="EnsemblMetazoa"/>
        </authorList>
    </citation>
    <scope>IDENTIFICATION</scope>
</reference>
<name>A0A8R2F9V6_ACYPI</name>
<dbReference type="EnsemblMetazoa" id="XM_001944192.5">
    <property type="protein sequence ID" value="XP_001944227.2"/>
    <property type="gene ID" value="LOC100167017"/>
</dbReference>
<reference evidence="4" key="1">
    <citation type="submission" date="2010-06" db="EMBL/GenBank/DDBJ databases">
        <authorList>
            <person name="Jiang H."/>
            <person name="Abraham K."/>
            <person name="Ali S."/>
            <person name="Alsbrooks S.L."/>
            <person name="Anim B.N."/>
            <person name="Anosike U.S."/>
            <person name="Attaway T."/>
            <person name="Bandaranaike D.P."/>
            <person name="Battles P.K."/>
            <person name="Bell S.N."/>
            <person name="Bell A.V."/>
            <person name="Beltran B."/>
            <person name="Bickham C."/>
            <person name="Bustamante Y."/>
            <person name="Caleb T."/>
            <person name="Canada A."/>
            <person name="Cardenas V."/>
            <person name="Carter K."/>
            <person name="Chacko J."/>
            <person name="Chandrabose M.N."/>
            <person name="Chavez D."/>
            <person name="Chavez A."/>
            <person name="Chen L."/>
            <person name="Chu H.-S."/>
            <person name="Claassen K.J."/>
            <person name="Cockrell R."/>
            <person name="Collins M."/>
            <person name="Cooper J.A."/>
            <person name="Cree A."/>
            <person name="Curry S.M."/>
            <person name="Da Y."/>
            <person name="Dao M.D."/>
            <person name="Das B."/>
            <person name="Davila M.-L."/>
            <person name="Davy-Carroll L."/>
            <person name="Denson S."/>
            <person name="Dinh H."/>
            <person name="Ebong V.E."/>
            <person name="Edwards J.R."/>
            <person name="Egan A."/>
            <person name="El-Daye J."/>
            <person name="Escobedo L."/>
            <person name="Fernandez S."/>
            <person name="Fernando P.R."/>
            <person name="Flagg N."/>
            <person name="Forbes L.D."/>
            <person name="Fowler R.G."/>
            <person name="Fu Q."/>
            <person name="Gabisi R.A."/>
            <person name="Ganer J."/>
            <person name="Garbino Pronczuk A."/>
            <person name="Garcia R.M."/>
            <person name="Garner T."/>
            <person name="Garrett T.E."/>
            <person name="Gonzalez D.A."/>
            <person name="Hamid H."/>
            <person name="Hawkins E.S."/>
            <person name="Hirani K."/>
            <person name="Hogues M.E."/>
            <person name="Hollins B."/>
            <person name="Hsiao C.-H."/>
            <person name="Jabil R."/>
            <person name="James M.L."/>
            <person name="Jhangiani S.N."/>
            <person name="Johnson B."/>
            <person name="Johnson Q."/>
            <person name="Joshi V."/>
            <person name="Kalu J.B."/>
            <person name="Kam C."/>
            <person name="Kashfia A."/>
            <person name="Keebler J."/>
            <person name="Kisamo H."/>
            <person name="Kovar C.L."/>
            <person name="Lago L.A."/>
            <person name="Lai C.-Y."/>
            <person name="Laidlaw J."/>
            <person name="Lara F."/>
            <person name="Le T.-K."/>
            <person name="Lee S.L."/>
            <person name="Legall F.H."/>
            <person name="Lemon S.J."/>
            <person name="Lewis L.R."/>
            <person name="Li B."/>
            <person name="Liu Y."/>
            <person name="Liu Y.-S."/>
            <person name="Lopez J."/>
            <person name="Lozado R.J."/>
            <person name="Lu J."/>
            <person name="Madu R.C."/>
            <person name="Maheshwari M."/>
            <person name="Maheshwari R."/>
            <person name="Malloy K."/>
            <person name="Martinez E."/>
            <person name="Mathew T."/>
            <person name="Mercado I.C."/>
            <person name="Mercado C."/>
            <person name="Meyer B."/>
            <person name="Montgomery K."/>
            <person name="Morgan M.B."/>
            <person name="Munidasa M."/>
            <person name="Nazareth L.V."/>
            <person name="Nelson J."/>
            <person name="Ng B.M."/>
            <person name="Nguyen N.B."/>
            <person name="Nguyen P.Q."/>
            <person name="Nguyen T."/>
            <person name="Obregon M."/>
            <person name="Okwuonu G.O."/>
            <person name="Onwere C.G."/>
            <person name="Orozco G."/>
            <person name="Parra A."/>
            <person name="Patel S."/>
            <person name="Patil S."/>
            <person name="Perez A."/>
            <person name="Perez Y."/>
            <person name="Pham C."/>
            <person name="Primus E.L."/>
            <person name="Pu L.-L."/>
            <person name="Puazo M."/>
            <person name="Qin X."/>
            <person name="Quiroz J.B."/>
            <person name="Reese J."/>
            <person name="Richards S."/>
            <person name="Rives C.M."/>
            <person name="Robberts R."/>
            <person name="Ruiz S.J."/>
            <person name="Ruiz M.J."/>
            <person name="Santibanez J."/>
            <person name="Schneider B.W."/>
            <person name="Sisson I."/>
            <person name="Smith M."/>
            <person name="Sodergren E."/>
            <person name="Song X.-Z."/>
            <person name="Song B.B."/>
            <person name="Summersgill H."/>
            <person name="Thelus R."/>
            <person name="Thornton R.D."/>
            <person name="Trejos Z.Y."/>
            <person name="Usmani K."/>
            <person name="Vattathil S."/>
            <person name="Villasana D."/>
            <person name="Walker D.L."/>
            <person name="Wang S."/>
            <person name="Wang K."/>
            <person name="White C.S."/>
            <person name="Williams A.C."/>
            <person name="Williamson J."/>
            <person name="Wilson K."/>
            <person name="Woghiren I.O."/>
            <person name="Woodworth J.R."/>
            <person name="Worley K.C."/>
            <person name="Wright R.A."/>
            <person name="Wu W."/>
            <person name="Young L."/>
            <person name="Zhang L."/>
            <person name="Zhang J."/>
            <person name="Zhu Y."/>
            <person name="Muzny D.M."/>
            <person name="Weinstock G."/>
            <person name="Gibbs R.A."/>
        </authorList>
    </citation>
    <scope>NUCLEOTIDE SEQUENCE [LARGE SCALE GENOMIC DNA]</scope>
    <source>
        <strain evidence="4">LSR1</strain>
    </source>
</reference>
<dbReference type="RefSeq" id="XP_001944227.2">
    <property type="nucleotide sequence ID" value="XM_001944192.4"/>
</dbReference>
<dbReference type="OrthoDB" id="273823at2759"/>
<dbReference type="EnsemblMetazoa" id="XM_008187208.2">
    <property type="protein sequence ID" value="XP_008185430.1"/>
    <property type="gene ID" value="LOC100167017"/>
</dbReference>
<dbReference type="Gene3D" id="3.40.30.10">
    <property type="entry name" value="Glutaredoxin"/>
    <property type="match status" value="1"/>
</dbReference>
<dbReference type="KEGG" id="api:100167017"/>
<evidence type="ECO:0000259" key="2">
    <source>
        <dbReference type="PROSITE" id="PS51352"/>
    </source>
</evidence>
<dbReference type="GeneID" id="100167017"/>